<feature type="region of interest" description="Disordered" evidence="1">
    <location>
        <begin position="151"/>
        <end position="184"/>
    </location>
</feature>
<accession>A0AAV3NXI4</accession>
<protein>
    <submittedName>
        <fullName evidence="2">Uncharacterized protein</fullName>
    </submittedName>
</protein>
<keyword evidence="3" id="KW-1185">Reference proteome</keyword>
<reference evidence="2 3" key="1">
    <citation type="submission" date="2024-01" db="EMBL/GenBank/DDBJ databases">
        <title>The complete chloroplast genome sequence of Lithospermum erythrorhizon: insights into the phylogenetic relationship among Boraginaceae species and the maternal lineages of purple gromwells.</title>
        <authorList>
            <person name="Okada T."/>
            <person name="Watanabe K."/>
        </authorList>
    </citation>
    <scope>NUCLEOTIDE SEQUENCE [LARGE SCALE GENOMIC DNA]</scope>
</reference>
<sequence length="184" mass="19982">MVSGLTRPIMVLVLPSINLPLFHHFLRLGRWLYWKNPVLLNKLNNLTTPLPLFYLPNPPHPYRTPAPNPARLPTTNLARQITHNPDPILLTGLVLTSLDTASTKPASSERSSLGLYHPTAMPAPTCLSPTVHGIGLNLHALIHPATGSAALPPSAQQFSHSPKPGLLGPRPLNSSWQPTTNQQA</sequence>
<dbReference type="AlphaFoldDB" id="A0AAV3NXI4"/>
<gene>
    <name evidence="2" type="ORF">LIER_03358</name>
</gene>
<dbReference type="Proteomes" id="UP001454036">
    <property type="component" value="Unassembled WGS sequence"/>
</dbReference>
<comment type="caution">
    <text evidence="2">The sequence shown here is derived from an EMBL/GenBank/DDBJ whole genome shotgun (WGS) entry which is preliminary data.</text>
</comment>
<evidence type="ECO:0000313" key="2">
    <source>
        <dbReference type="EMBL" id="GAA0142458.1"/>
    </source>
</evidence>
<feature type="compositionally biased region" description="Polar residues" evidence="1">
    <location>
        <begin position="172"/>
        <end position="184"/>
    </location>
</feature>
<evidence type="ECO:0000256" key="1">
    <source>
        <dbReference type="SAM" id="MobiDB-lite"/>
    </source>
</evidence>
<dbReference type="EMBL" id="BAABME010000400">
    <property type="protein sequence ID" value="GAA0142458.1"/>
    <property type="molecule type" value="Genomic_DNA"/>
</dbReference>
<organism evidence="2 3">
    <name type="scientific">Lithospermum erythrorhizon</name>
    <name type="common">Purple gromwell</name>
    <name type="synonym">Lithospermum officinale var. erythrorhizon</name>
    <dbReference type="NCBI Taxonomy" id="34254"/>
    <lineage>
        <taxon>Eukaryota</taxon>
        <taxon>Viridiplantae</taxon>
        <taxon>Streptophyta</taxon>
        <taxon>Embryophyta</taxon>
        <taxon>Tracheophyta</taxon>
        <taxon>Spermatophyta</taxon>
        <taxon>Magnoliopsida</taxon>
        <taxon>eudicotyledons</taxon>
        <taxon>Gunneridae</taxon>
        <taxon>Pentapetalae</taxon>
        <taxon>asterids</taxon>
        <taxon>lamiids</taxon>
        <taxon>Boraginales</taxon>
        <taxon>Boraginaceae</taxon>
        <taxon>Boraginoideae</taxon>
        <taxon>Lithospermeae</taxon>
        <taxon>Lithospermum</taxon>
    </lineage>
</organism>
<evidence type="ECO:0000313" key="3">
    <source>
        <dbReference type="Proteomes" id="UP001454036"/>
    </source>
</evidence>
<proteinExistence type="predicted"/>
<name>A0AAV3NXI4_LITER</name>